<sequence>MFRSSFIEGVMGLLSWWKGKEAPEIKQIQNLKSRLRSQETLGMNKATEVPQPCEVIVFEFVTAAASANKVMLAGYCPVSNELRPCHLEILLATGSDALHF</sequence>
<evidence type="ECO:0000313" key="1">
    <source>
        <dbReference type="EMBL" id="DAD24401.1"/>
    </source>
</evidence>
<evidence type="ECO:0000313" key="2">
    <source>
        <dbReference type="Proteomes" id="UP000607653"/>
    </source>
</evidence>
<organism evidence="1 2">
    <name type="scientific">Nelumbo nucifera</name>
    <name type="common">Sacred lotus</name>
    <dbReference type="NCBI Taxonomy" id="4432"/>
    <lineage>
        <taxon>Eukaryota</taxon>
        <taxon>Viridiplantae</taxon>
        <taxon>Streptophyta</taxon>
        <taxon>Embryophyta</taxon>
        <taxon>Tracheophyta</taxon>
        <taxon>Spermatophyta</taxon>
        <taxon>Magnoliopsida</taxon>
        <taxon>Proteales</taxon>
        <taxon>Nelumbonaceae</taxon>
        <taxon>Nelumbo</taxon>
    </lineage>
</organism>
<protein>
    <submittedName>
        <fullName evidence="1">Uncharacterized protein</fullName>
    </submittedName>
</protein>
<dbReference type="AlphaFoldDB" id="A0A822XYW7"/>
<dbReference type="EMBL" id="DUZY01000001">
    <property type="protein sequence ID" value="DAD24401.1"/>
    <property type="molecule type" value="Genomic_DNA"/>
</dbReference>
<comment type="caution">
    <text evidence="1">The sequence shown here is derived from an EMBL/GenBank/DDBJ whole genome shotgun (WGS) entry which is preliminary data.</text>
</comment>
<accession>A0A822XYW7</accession>
<reference evidence="1 2" key="1">
    <citation type="journal article" date="2020" name="Mol. Biol. Evol.">
        <title>Distinct Expression and Methylation Patterns for Genes with Different Fates following a Single Whole-Genome Duplication in Flowering Plants.</title>
        <authorList>
            <person name="Shi T."/>
            <person name="Rahmani R.S."/>
            <person name="Gugger P.F."/>
            <person name="Wang M."/>
            <person name="Li H."/>
            <person name="Zhang Y."/>
            <person name="Li Z."/>
            <person name="Wang Q."/>
            <person name="Van de Peer Y."/>
            <person name="Marchal K."/>
            <person name="Chen J."/>
        </authorList>
    </citation>
    <scope>NUCLEOTIDE SEQUENCE [LARGE SCALE GENOMIC DNA]</scope>
    <source>
        <tissue evidence="1">Leaf</tissue>
    </source>
</reference>
<proteinExistence type="predicted"/>
<dbReference type="Proteomes" id="UP000607653">
    <property type="component" value="Unassembled WGS sequence"/>
</dbReference>
<keyword evidence="2" id="KW-1185">Reference proteome</keyword>
<gene>
    <name evidence="1" type="ORF">HUJ06_025865</name>
</gene>
<name>A0A822XYW7_NELNU</name>